<dbReference type="EMBL" id="JACVEL010000013">
    <property type="protein sequence ID" value="MBC9813701.1"/>
    <property type="molecule type" value="Genomic_DNA"/>
</dbReference>
<keyword evidence="2" id="KW-0732">Signal</keyword>
<evidence type="ECO:0000256" key="1">
    <source>
        <dbReference type="SAM" id="MobiDB-lite"/>
    </source>
</evidence>
<feature type="compositionally biased region" description="Basic and acidic residues" evidence="1">
    <location>
        <begin position="355"/>
        <end position="365"/>
    </location>
</feature>
<dbReference type="Pfam" id="PF18911">
    <property type="entry name" value="PKD_4"/>
    <property type="match status" value="1"/>
</dbReference>
<dbReference type="InterPro" id="IPR035986">
    <property type="entry name" value="PKD_dom_sf"/>
</dbReference>
<gene>
    <name evidence="4" type="ORF">H9Y05_14590</name>
</gene>
<evidence type="ECO:0000256" key="2">
    <source>
        <dbReference type="SAM" id="SignalP"/>
    </source>
</evidence>
<name>A0A8J6PL06_9FLAO</name>
<dbReference type="InterPro" id="IPR013783">
    <property type="entry name" value="Ig-like_fold"/>
</dbReference>
<proteinExistence type="predicted"/>
<dbReference type="InterPro" id="IPR000601">
    <property type="entry name" value="PKD_dom"/>
</dbReference>
<dbReference type="Gene3D" id="2.60.40.10">
    <property type="entry name" value="Immunoglobulins"/>
    <property type="match status" value="1"/>
</dbReference>
<dbReference type="RefSeq" id="WP_163489955.1">
    <property type="nucleotide sequence ID" value="NZ_JACVEL010000013.1"/>
</dbReference>
<accession>A0A8J6PL06</accession>
<sequence length="365" mass="41893">MDKIKMALLRKFFKVLAAFFCGGAATVNAQEIPPMNVLFIGNSFTHMNSMPVMFEKLAISKNIKINVVMSAKSNHTFHMHSERPDLYEDINKAKWDYVILQGFSRELSYGNEHIDTAVIPYFQKIVDTLHKNNPCVKLLLYMTWGYENGYAYMNEIGTYEEMSASIESGYRYLAEKYDLAIVPVGNVWKEVRKNYPDFGLYQKDEHHPTKIGSYVVASSFYSAIFRSSPEGGYAAGLDTKVALAIQKTAYDYIKNHLAEYKLNRDIVDVLYRFTKDGKFEVSCFANFPKSTGIRWDFGDGDSTSSESKVTHYYKTFGEYKVKLTLEDGCGERIIYKNVYFKEPYQPKTPQASKPQTRDTSIKKKI</sequence>
<dbReference type="Gene3D" id="3.40.50.1110">
    <property type="entry name" value="SGNH hydrolase"/>
    <property type="match status" value="1"/>
</dbReference>
<evidence type="ECO:0000313" key="4">
    <source>
        <dbReference type="EMBL" id="MBC9813701.1"/>
    </source>
</evidence>
<feature type="domain" description="PKD" evidence="3">
    <location>
        <begin position="288"/>
        <end position="330"/>
    </location>
</feature>
<dbReference type="GO" id="GO:0016788">
    <property type="term" value="F:hydrolase activity, acting on ester bonds"/>
    <property type="evidence" value="ECO:0007669"/>
    <property type="project" value="UniProtKB-ARBA"/>
</dbReference>
<dbReference type="Proteomes" id="UP000652681">
    <property type="component" value="Unassembled WGS sequence"/>
</dbReference>
<keyword evidence="5" id="KW-1185">Reference proteome</keyword>
<feature type="chain" id="PRO_5035189287" evidence="2">
    <location>
        <begin position="30"/>
        <end position="365"/>
    </location>
</feature>
<dbReference type="SUPFAM" id="SSF49299">
    <property type="entry name" value="PKD domain"/>
    <property type="match status" value="1"/>
</dbReference>
<organism evidence="4 5">
    <name type="scientific">Taishania pollutisoli</name>
    <dbReference type="NCBI Taxonomy" id="2766479"/>
    <lineage>
        <taxon>Bacteria</taxon>
        <taxon>Pseudomonadati</taxon>
        <taxon>Bacteroidota</taxon>
        <taxon>Flavobacteriia</taxon>
        <taxon>Flavobacteriales</taxon>
        <taxon>Crocinitomicaceae</taxon>
        <taxon>Taishania</taxon>
    </lineage>
</organism>
<evidence type="ECO:0000259" key="3">
    <source>
        <dbReference type="PROSITE" id="PS50093"/>
    </source>
</evidence>
<dbReference type="CDD" id="cd00229">
    <property type="entry name" value="SGNH_hydrolase"/>
    <property type="match status" value="1"/>
</dbReference>
<dbReference type="PROSITE" id="PS50093">
    <property type="entry name" value="PKD"/>
    <property type="match status" value="1"/>
</dbReference>
<dbReference type="CDD" id="cd00146">
    <property type="entry name" value="PKD"/>
    <property type="match status" value="1"/>
</dbReference>
<reference evidence="4" key="1">
    <citation type="submission" date="2020-09" db="EMBL/GenBank/DDBJ databases">
        <title>Taishania pollutisoli gen. nov., sp. nov., Isolated from Tetrabromobisphenol A-Contaminated Soil.</title>
        <authorList>
            <person name="Chen Q."/>
        </authorList>
    </citation>
    <scope>NUCLEOTIDE SEQUENCE</scope>
    <source>
        <strain evidence="4">CZZ-1</strain>
    </source>
</reference>
<feature type="signal peptide" evidence="2">
    <location>
        <begin position="1"/>
        <end position="29"/>
    </location>
</feature>
<dbReference type="InterPro" id="IPR036514">
    <property type="entry name" value="SGNH_hydro_sf"/>
</dbReference>
<feature type="region of interest" description="Disordered" evidence="1">
    <location>
        <begin position="345"/>
        <end position="365"/>
    </location>
</feature>
<evidence type="ECO:0000313" key="5">
    <source>
        <dbReference type="Proteomes" id="UP000652681"/>
    </source>
</evidence>
<protein>
    <submittedName>
        <fullName evidence="4">DUF4886 domain-containing protein</fullName>
    </submittedName>
</protein>
<comment type="caution">
    <text evidence="4">The sequence shown here is derived from an EMBL/GenBank/DDBJ whole genome shotgun (WGS) entry which is preliminary data.</text>
</comment>
<dbReference type="AlphaFoldDB" id="A0A8J6PL06"/>
<dbReference type="SUPFAM" id="SSF52266">
    <property type="entry name" value="SGNH hydrolase"/>
    <property type="match status" value="1"/>
</dbReference>